<gene>
    <name evidence="1" type="ORF">TIFTF001_019239</name>
</gene>
<name>A0AA88D8R1_FICCA</name>
<dbReference type="EMBL" id="BTGU01000032">
    <property type="protein sequence ID" value="GMN50078.1"/>
    <property type="molecule type" value="Genomic_DNA"/>
</dbReference>
<evidence type="ECO:0000313" key="2">
    <source>
        <dbReference type="Proteomes" id="UP001187192"/>
    </source>
</evidence>
<protein>
    <submittedName>
        <fullName evidence="1">Uncharacterized protein</fullName>
    </submittedName>
</protein>
<comment type="caution">
    <text evidence="1">The sequence shown here is derived from an EMBL/GenBank/DDBJ whole genome shotgun (WGS) entry which is preliminary data.</text>
</comment>
<organism evidence="1 2">
    <name type="scientific">Ficus carica</name>
    <name type="common">Common fig</name>
    <dbReference type="NCBI Taxonomy" id="3494"/>
    <lineage>
        <taxon>Eukaryota</taxon>
        <taxon>Viridiplantae</taxon>
        <taxon>Streptophyta</taxon>
        <taxon>Embryophyta</taxon>
        <taxon>Tracheophyta</taxon>
        <taxon>Spermatophyta</taxon>
        <taxon>Magnoliopsida</taxon>
        <taxon>eudicotyledons</taxon>
        <taxon>Gunneridae</taxon>
        <taxon>Pentapetalae</taxon>
        <taxon>rosids</taxon>
        <taxon>fabids</taxon>
        <taxon>Rosales</taxon>
        <taxon>Moraceae</taxon>
        <taxon>Ficeae</taxon>
        <taxon>Ficus</taxon>
    </lineage>
</organism>
<sequence length="73" mass="8458">MEIRGVCVGTDDSRWRPGKELGLARAMTLRARFSTIARDWLEMVCITARFRCLCWHDGVEKLARSIETKTDRD</sequence>
<evidence type="ECO:0000313" key="1">
    <source>
        <dbReference type="EMBL" id="GMN50078.1"/>
    </source>
</evidence>
<accession>A0AA88D8R1</accession>
<proteinExistence type="predicted"/>
<dbReference type="AlphaFoldDB" id="A0AA88D8R1"/>
<reference evidence="1" key="1">
    <citation type="submission" date="2023-07" db="EMBL/GenBank/DDBJ databases">
        <title>draft genome sequence of fig (Ficus carica).</title>
        <authorList>
            <person name="Takahashi T."/>
            <person name="Nishimura K."/>
        </authorList>
    </citation>
    <scope>NUCLEOTIDE SEQUENCE</scope>
</reference>
<dbReference type="Gramene" id="FCD_00003283-RA">
    <property type="protein sequence ID" value="FCD_00003283-RA:cds"/>
    <property type="gene ID" value="FCD_00003283"/>
</dbReference>
<dbReference type="Proteomes" id="UP001187192">
    <property type="component" value="Unassembled WGS sequence"/>
</dbReference>
<keyword evidence="2" id="KW-1185">Reference proteome</keyword>